<evidence type="ECO:0000256" key="5">
    <source>
        <dbReference type="ARBA" id="ARBA00022694"/>
    </source>
</evidence>
<dbReference type="GO" id="GO:0005524">
    <property type="term" value="F:ATP binding"/>
    <property type="evidence" value="ECO:0007669"/>
    <property type="project" value="UniProtKB-UniRule"/>
</dbReference>
<dbReference type="InterPro" id="IPR017945">
    <property type="entry name" value="DHBP_synth_RibB-like_a/b_dom"/>
</dbReference>
<evidence type="ECO:0000256" key="1">
    <source>
        <dbReference type="ARBA" id="ARBA00004496"/>
    </source>
</evidence>
<reference evidence="13" key="1">
    <citation type="submission" date="2020-10" db="EMBL/GenBank/DDBJ databases">
        <authorList>
            <person name="Gilroy R."/>
        </authorList>
    </citation>
    <scope>NUCLEOTIDE SEQUENCE</scope>
    <source>
        <strain evidence="13">ChiHecec3B27-6122</strain>
    </source>
</reference>
<dbReference type="NCBIfam" id="TIGR00152">
    <property type="entry name" value="dephospho-CoA kinase"/>
    <property type="match status" value="1"/>
</dbReference>
<comment type="function">
    <text evidence="10">Catalyzes the phosphorylation of the 3'-hydroxyl group of dephosphocoenzyme A to form coenzyme A.</text>
</comment>
<dbReference type="GO" id="GO:0008033">
    <property type="term" value="P:tRNA processing"/>
    <property type="evidence" value="ECO:0007669"/>
    <property type="project" value="UniProtKB-KW"/>
</dbReference>
<evidence type="ECO:0000256" key="9">
    <source>
        <dbReference type="ARBA" id="ARBA00048366"/>
    </source>
</evidence>
<dbReference type="Proteomes" id="UP000886876">
    <property type="component" value="Unassembled WGS sequence"/>
</dbReference>
<proteinExistence type="inferred from homology"/>
<evidence type="ECO:0000313" key="14">
    <source>
        <dbReference type="Proteomes" id="UP000886876"/>
    </source>
</evidence>
<keyword evidence="10" id="KW-0173">Coenzyme A biosynthesis</keyword>
<dbReference type="InterPro" id="IPR001977">
    <property type="entry name" value="Depp_CoAkinase"/>
</dbReference>
<feature type="domain" description="YrdC-like" evidence="12">
    <location>
        <begin position="7"/>
        <end position="193"/>
    </location>
</feature>
<dbReference type="AlphaFoldDB" id="A0A9D1G5P3"/>
<evidence type="ECO:0000256" key="6">
    <source>
        <dbReference type="ARBA" id="ARBA00022695"/>
    </source>
</evidence>
<keyword evidence="6" id="KW-0548">Nucleotidyltransferase</keyword>
<keyword evidence="10" id="KW-0418">Kinase</keyword>
<dbReference type="PROSITE" id="PS51163">
    <property type="entry name" value="YRDC"/>
    <property type="match status" value="1"/>
</dbReference>
<dbReference type="HAMAP" id="MF_00376">
    <property type="entry name" value="Dephospho_CoA_kinase"/>
    <property type="match status" value="1"/>
</dbReference>
<dbReference type="InterPro" id="IPR050156">
    <property type="entry name" value="TC-AMP_synthase_SUA5"/>
</dbReference>
<dbReference type="EC" id="2.7.1.24" evidence="10 11"/>
<dbReference type="Gene3D" id="3.40.50.300">
    <property type="entry name" value="P-loop containing nucleotide triphosphate hydrolases"/>
    <property type="match status" value="1"/>
</dbReference>
<comment type="pathway">
    <text evidence="10">Cofactor biosynthesis; coenzyme A biosynthesis; CoA from (R)-pantothenate: step 5/5.</text>
</comment>
<evidence type="ECO:0000256" key="2">
    <source>
        <dbReference type="ARBA" id="ARBA00007663"/>
    </source>
</evidence>
<comment type="catalytic activity">
    <reaction evidence="9">
        <text>L-threonine + hydrogencarbonate + ATP = L-threonylcarbamoyladenylate + diphosphate + H2O</text>
        <dbReference type="Rhea" id="RHEA:36407"/>
        <dbReference type="ChEBI" id="CHEBI:15377"/>
        <dbReference type="ChEBI" id="CHEBI:17544"/>
        <dbReference type="ChEBI" id="CHEBI:30616"/>
        <dbReference type="ChEBI" id="CHEBI:33019"/>
        <dbReference type="ChEBI" id="CHEBI:57926"/>
        <dbReference type="ChEBI" id="CHEBI:73682"/>
        <dbReference type="EC" id="2.7.7.87"/>
    </reaction>
</comment>
<name>A0A9D1G5P3_9FIRM</name>
<keyword evidence="7 10" id="KW-0547">Nucleotide-binding</keyword>
<dbReference type="SUPFAM" id="SSF52540">
    <property type="entry name" value="P-loop containing nucleoside triphosphate hydrolases"/>
    <property type="match status" value="1"/>
</dbReference>
<evidence type="ECO:0000313" key="13">
    <source>
        <dbReference type="EMBL" id="HIS98042.1"/>
    </source>
</evidence>
<dbReference type="Pfam" id="PF01300">
    <property type="entry name" value="Sua5_yciO_yrdC"/>
    <property type="match status" value="1"/>
</dbReference>
<comment type="similarity">
    <text evidence="10">Belongs to the CoaE family.</text>
</comment>
<sequence>MKTEVIREDMDRAASLVRSGALVAVPTETVYGLAGSGMDEAAVERIYEVKGRPEVKPLSLMVPGPEAFEKCCLDVPGAARTLAARFWPGPLTIILKARPEIPRIVLAGGDTVGLRCPDHPLTLELLRKCGLPLAAPSANPSGAPSPKTAEQVLGYFDGRIEAVIDGGPCGIGLESTIIDLTRTPYRILRQGALPERDIASALAENMRIIGITGGTGTGKTTALDVLRRMGALCLDCDEIYHELTDTNEALREAIERRFGQVYGPDGRLDRKMLGRIVFSDARALRELNGITHGFVDEEIKKRLREHAMRGGRLAAIDAIALIESGASRFCTETFGITAPREVREQRIMSREGISREYARLRIDAQQPDSYYREHCTAIIENSGTRAEFTVRCTTAFTEVIKNGRKAGLPQGTLL</sequence>
<dbReference type="GO" id="GO:0015937">
    <property type="term" value="P:coenzyme A biosynthetic process"/>
    <property type="evidence" value="ECO:0007669"/>
    <property type="project" value="UniProtKB-UniRule"/>
</dbReference>
<dbReference type="InterPro" id="IPR027417">
    <property type="entry name" value="P-loop_NTPase"/>
</dbReference>
<evidence type="ECO:0000256" key="3">
    <source>
        <dbReference type="ARBA" id="ARBA00022490"/>
    </source>
</evidence>
<dbReference type="PANTHER" id="PTHR17490">
    <property type="entry name" value="SUA5"/>
    <property type="match status" value="1"/>
</dbReference>
<dbReference type="GO" id="GO:0003725">
    <property type="term" value="F:double-stranded RNA binding"/>
    <property type="evidence" value="ECO:0007669"/>
    <property type="project" value="InterPro"/>
</dbReference>
<evidence type="ECO:0000256" key="8">
    <source>
        <dbReference type="ARBA" id="ARBA00022840"/>
    </source>
</evidence>
<evidence type="ECO:0000259" key="12">
    <source>
        <dbReference type="PROSITE" id="PS51163"/>
    </source>
</evidence>
<dbReference type="Pfam" id="PF01121">
    <property type="entry name" value="CoaE"/>
    <property type="match status" value="1"/>
</dbReference>
<evidence type="ECO:0000256" key="4">
    <source>
        <dbReference type="ARBA" id="ARBA00022679"/>
    </source>
</evidence>
<dbReference type="SUPFAM" id="SSF55821">
    <property type="entry name" value="YrdC/RibB"/>
    <property type="match status" value="1"/>
</dbReference>
<comment type="caution">
    <text evidence="13">The sequence shown here is derived from an EMBL/GenBank/DDBJ whole genome shotgun (WGS) entry which is preliminary data.</text>
</comment>
<gene>
    <name evidence="10" type="primary">coaE</name>
    <name evidence="13" type="ORF">IAD42_08710</name>
</gene>
<organism evidence="13 14">
    <name type="scientific">Candidatus Scatomorpha pullistercoris</name>
    <dbReference type="NCBI Taxonomy" id="2840929"/>
    <lineage>
        <taxon>Bacteria</taxon>
        <taxon>Bacillati</taxon>
        <taxon>Bacillota</taxon>
        <taxon>Clostridia</taxon>
        <taxon>Eubacteriales</taxon>
        <taxon>Candidatus Scatomorpha</taxon>
    </lineage>
</organism>
<keyword evidence="3 10" id="KW-0963">Cytoplasm</keyword>
<protein>
    <recommendedName>
        <fullName evidence="10 11">Dephospho-CoA kinase</fullName>
        <ecNumber evidence="10 11">2.7.1.24</ecNumber>
    </recommendedName>
    <alternativeName>
        <fullName evidence="10">Dephosphocoenzyme A kinase</fullName>
    </alternativeName>
</protein>
<keyword evidence="5" id="KW-0819">tRNA processing</keyword>
<dbReference type="EMBL" id="DVJS01000216">
    <property type="protein sequence ID" value="HIS98042.1"/>
    <property type="molecule type" value="Genomic_DNA"/>
</dbReference>
<dbReference type="GO" id="GO:0061710">
    <property type="term" value="F:L-threonylcarbamoyladenylate synthase"/>
    <property type="evidence" value="ECO:0007669"/>
    <property type="project" value="UniProtKB-EC"/>
</dbReference>
<accession>A0A9D1G5P3</accession>
<keyword evidence="8 10" id="KW-0067">ATP-binding</keyword>
<comment type="catalytic activity">
    <reaction evidence="10">
        <text>3'-dephospho-CoA + ATP = ADP + CoA + H(+)</text>
        <dbReference type="Rhea" id="RHEA:18245"/>
        <dbReference type="ChEBI" id="CHEBI:15378"/>
        <dbReference type="ChEBI" id="CHEBI:30616"/>
        <dbReference type="ChEBI" id="CHEBI:57287"/>
        <dbReference type="ChEBI" id="CHEBI:57328"/>
        <dbReference type="ChEBI" id="CHEBI:456216"/>
        <dbReference type="EC" id="2.7.1.24"/>
    </reaction>
</comment>
<dbReference type="GO" id="GO:0004140">
    <property type="term" value="F:dephospho-CoA kinase activity"/>
    <property type="evidence" value="ECO:0007669"/>
    <property type="project" value="UniProtKB-UniRule"/>
</dbReference>
<keyword evidence="4 10" id="KW-0808">Transferase</keyword>
<dbReference type="PROSITE" id="PS51219">
    <property type="entry name" value="DPCK"/>
    <property type="match status" value="1"/>
</dbReference>
<comment type="similarity">
    <text evidence="2">Belongs to the SUA5 family.</text>
</comment>
<evidence type="ECO:0000256" key="7">
    <source>
        <dbReference type="ARBA" id="ARBA00022741"/>
    </source>
</evidence>
<comment type="subcellular location">
    <subcellularLocation>
        <location evidence="1 10">Cytoplasm</location>
    </subcellularLocation>
</comment>
<dbReference type="GO" id="GO:0006450">
    <property type="term" value="P:regulation of translational fidelity"/>
    <property type="evidence" value="ECO:0007669"/>
    <property type="project" value="TreeGrafter"/>
</dbReference>
<feature type="binding site" evidence="10">
    <location>
        <begin position="216"/>
        <end position="221"/>
    </location>
    <ligand>
        <name>ATP</name>
        <dbReference type="ChEBI" id="CHEBI:30616"/>
    </ligand>
</feature>
<dbReference type="PANTHER" id="PTHR17490:SF16">
    <property type="entry name" value="THREONYLCARBAMOYL-AMP SYNTHASE"/>
    <property type="match status" value="1"/>
</dbReference>
<dbReference type="CDD" id="cd02022">
    <property type="entry name" value="DPCK"/>
    <property type="match status" value="1"/>
</dbReference>
<evidence type="ECO:0000256" key="10">
    <source>
        <dbReference type="HAMAP-Rule" id="MF_00376"/>
    </source>
</evidence>
<dbReference type="InterPro" id="IPR006070">
    <property type="entry name" value="Sua5-like_dom"/>
</dbReference>
<dbReference type="GO" id="GO:0005737">
    <property type="term" value="C:cytoplasm"/>
    <property type="evidence" value="ECO:0007669"/>
    <property type="project" value="UniProtKB-SubCell"/>
</dbReference>
<evidence type="ECO:0000256" key="11">
    <source>
        <dbReference type="NCBIfam" id="TIGR00152"/>
    </source>
</evidence>
<reference evidence="13" key="2">
    <citation type="journal article" date="2021" name="PeerJ">
        <title>Extensive microbial diversity within the chicken gut microbiome revealed by metagenomics and culture.</title>
        <authorList>
            <person name="Gilroy R."/>
            <person name="Ravi A."/>
            <person name="Getino M."/>
            <person name="Pursley I."/>
            <person name="Horton D.L."/>
            <person name="Alikhan N.F."/>
            <person name="Baker D."/>
            <person name="Gharbi K."/>
            <person name="Hall N."/>
            <person name="Watson M."/>
            <person name="Adriaenssens E.M."/>
            <person name="Foster-Nyarko E."/>
            <person name="Jarju S."/>
            <person name="Secka A."/>
            <person name="Antonio M."/>
            <person name="Oren A."/>
            <person name="Chaudhuri R.R."/>
            <person name="La Ragione R."/>
            <person name="Hildebrand F."/>
            <person name="Pallen M.J."/>
        </authorList>
    </citation>
    <scope>NUCLEOTIDE SEQUENCE</scope>
    <source>
        <strain evidence="13">ChiHecec3B27-6122</strain>
    </source>
</reference>
<dbReference type="NCBIfam" id="TIGR00057">
    <property type="entry name" value="L-threonylcarbamoyladenylate synthase"/>
    <property type="match status" value="1"/>
</dbReference>
<dbReference type="GO" id="GO:0000049">
    <property type="term" value="F:tRNA binding"/>
    <property type="evidence" value="ECO:0007669"/>
    <property type="project" value="TreeGrafter"/>
</dbReference>
<dbReference type="Gene3D" id="3.90.870.10">
    <property type="entry name" value="DHBP synthase"/>
    <property type="match status" value="1"/>
</dbReference>